<organism evidence="2 3">
    <name type="scientific">Vitrella brassicaformis (strain CCMP3155)</name>
    <dbReference type="NCBI Taxonomy" id="1169540"/>
    <lineage>
        <taxon>Eukaryota</taxon>
        <taxon>Sar</taxon>
        <taxon>Alveolata</taxon>
        <taxon>Colpodellida</taxon>
        <taxon>Vitrellaceae</taxon>
        <taxon>Vitrella</taxon>
    </lineage>
</organism>
<feature type="region of interest" description="Disordered" evidence="1">
    <location>
        <begin position="1127"/>
        <end position="1174"/>
    </location>
</feature>
<sequence length="1883" mass="207518">MAEAVAAGGRLSFGLQTEVTFSKHKSVIQHFKQLREGIFLSADETTARVWDNEGEQRRITFPQQRRNIISAVDSVAVFRVIVTADVDLAWRLYSESLELLETFTAPEKVSCIGHFIRSPRAQTAGRGGAPSGPERKEAVVLAGTPHGLHSFILRPSAEDKRAENSVKDPETARKHPFRYEMIPVWDGLLELTKKHAILGIRVSLAHRRIAVWTEESTVWILDFGLRLRAEGHRLHREPITSVDLQVVSKLETILLTGSLDNRVNYWLSYLNLSDRLSPADIGVQPGPAGDETGGDILTGDAVVNNIIAANRQRSSRINIWKYTEDGAAGEQLSSGKKSPVPGDRSSSSGSSSAAKDKVQQPEGERSEAASWFEAETGEVSPRAGYERMETQVIEADRAMSPASRRHTGQHRTLAGFAGEEEEEVHLTFALRLEHTFIGHQRGVHYVCFFDPPSRHRSQKWALSIGMDAAALSSQTAMEIRRIDAIGRHFFALTTGSHQAGGPGKGKGSAAAAGKKDVQEITVVRLTARLARPVAYTNQSCIVSVYPDLTTLLSSARYTLKPLSRVKHFWGFRTSPSVLALGLDQGNITLAARLRGDGGVVEAAVDYASSADEKEGWESHEQGHDDDQPMALVTKDSEKGNSCLSILTRDSAVRVLHVPSKVFTVALSPPTSVQVLKVCLLSSLRMIILLLSSFEVAVFFTPPFAPPRPDSPHDSASRPSSPASHQTHVRQKKSDKSTTTSRFRRRKKKRRSVAKTQRRMTRSKSSRQLLRREPARAHGANGDELGVTPILLRRFSSIEVRSSESDSDFVSFCVDRFESMTTSFCDAPEMDELLGGTGFLPATRILHTRPGTLQPSTEGESAHRATPAHRDWVVLLGTEAGRLLAVRLRDILHTSPAWADVKRVYAGHLEPEIMSWIHRSAPKQSVAPMPAVEDGISSLFTPTRPRASAPKLHKALFGGDRSHSSSSRASLTSNKPGSRRITLEDVAKVLPPEGYRMGGADVMINPIRRTVVKADRRASMHLIWYQNIKMQKVLENRPAAQRPYPSAAAAPPIQLHGRYRALTTKIAGMEVILSPLEAKVILTDVTLNFTIWDVEKARIVERLALKGGSVYGLPVSFAPFLERHVERPSRKTTQLAETPYKRRSTTLKRRSIGFKEPDGESGSSSSASSSADSGNERWMDVQRDEIALQFGGIAVGTTTGHVVSIEKTGSRRRRHRWTEVVGEIHATEVMQIDYSINLNVFASISVAHEVRIWNRSLTILKQIAFPSPLTYISFKQTNESPGDLLIGFDSHLSVIPQTSWLKGFLPTSIGWTQPVEGRWIETPEEELSESPTAMMPGMAFPSRSLSLTQGGREGSSASSSIRSRGSRLSKTRPSSATQLQLPRMQREDSDDQLLAALADGVLPGMPLPYLSFSAPASRAVSPERARRQPSGEEEVVQPITKRSTELGTSMRRLCLRRRVEDSSLVEPLSPEKAALMDILIHTCKAAPPTRRKRRRRTERTTLPSTEPTTARTQTDLPLDTSRIAKASAMVSYRSSYQPCLLEKREEFVEVMGQDISQMGPVAFLLLNKSTNLWTPRVHVEDHGTTVRPSYRRPPPRPPPRPKRQPGDARIDTGMRPKSRTQDDDYEVSLASLRTPREPLPRAMPVDTSTITLSTELPPRTRCEITEAALIQRANEPTPLPPSLKPTILSPRSQRAQEDRPTTKPKYAVPKVFVPIRSTRTMRRAVLRAPPSSPWWTSLPLRVKSMHSSAASDVPSARPPSGQADPLMQTDTTSWPSELPAVADPFPSLRSPPSRKLPPSRESGPGDNSETRELRTAPAESSLLSVAVPLVVQDEDKSEGGITASATATAGVRFKAAADGREEARTGGLGKHRRLIMTSGGKRRR</sequence>
<feature type="compositionally biased region" description="Basic and acidic residues" evidence="1">
    <location>
        <begin position="1603"/>
        <end position="1621"/>
    </location>
</feature>
<feature type="compositionally biased region" description="Basic residues" evidence="1">
    <location>
        <begin position="1588"/>
        <end position="1602"/>
    </location>
</feature>
<feature type="compositionally biased region" description="Polar residues" evidence="1">
    <location>
        <begin position="716"/>
        <end position="725"/>
    </location>
</feature>
<feature type="region of interest" description="Disordered" evidence="1">
    <location>
        <begin position="1324"/>
        <end position="1387"/>
    </location>
</feature>
<feature type="region of interest" description="Disordered" evidence="1">
    <location>
        <begin position="1854"/>
        <end position="1883"/>
    </location>
</feature>
<feature type="region of interest" description="Disordered" evidence="1">
    <location>
        <begin position="1414"/>
        <end position="1442"/>
    </location>
</feature>
<feature type="region of interest" description="Disordered" evidence="1">
    <location>
        <begin position="1673"/>
        <end position="1701"/>
    </location>
</feature>
<feature type="compositionally biased region" description="Basic residues" evidence="1">
    <location>
        <begin position="1140"/>
        <end position="1151"/>
    </location>
</feature>
<feature type="compositionally biased region" description="Basic and acidic residues" evidence="1">
    <location>
        <begin position="1420"/>
        <end position="1429"/>
    </location>
</feature>
<gene>
    <name evidence="2" type="ORF">Vbra_18534</name>
</gene>
<evidence type="ECO:0000256" key="1">
    <source>
        <dbReference type="SAM" id="MobiDB-lite"/>
    </source>
</evidence>
<protein>
    <submittedName>
        <fullName evidence="2">Uncharacterized protein</fullName>
    </submittedName>
</protein>
<dbReference type="SUPFAM" id="SSF50978">
    <property type="entry name" value="WD40 repeat-like"/>
    <property type="match status" value="1"/>
</dbReference>
<feature type="region of interest" description="Disordered" evidence="1">
    <location>
        <begin position="1486"/>
        <end position="1513"/>
    </location>
</feature>
<dbReference type="PANTHER" id="PTHR45532:SF1">
    <property type="entry name" value="WD REPEAT-CONTAINING PROTEIN 97"/>
    <property type="match status" value="1"/>
</dbReference>
<accession>A0A0G4GSF0</accession>
<dbReference type="OrthoDB" id="6262491at2759"/>
<dbReference type="Proteomes" id="UP000041254">
    <property type="component" value="Unassembled WGS sequence"/>
</dbReference>
<feature type="compositionally biased region" description="Basic residues" evidence="1">
    <location>
        <begin position="1868"/>
        <end position="1883"/>
    </location>
</feature>
<dbReference type="VEuPathDB" id="CryptoDB:Vbra_18534"/>
<evidence type="ECO:0000313" key="2">
    <source>
        <dbReference type="EMBL" id="CEM33386.1"/>
    </source>
</evidence>
<feature type="region of interest" description="Disordered" evidence="1">
    <location>
        <begin position="1578"/>
        <end position="1642"/>
    </location>
</feature>
<feature type="compositionally biased region" description="Low complexity" evidence="1">
    <location>
        <begin position="338"/>
        <end position="353"/>
    </location>
</feature>
<name>A0A0G4GSF0_VITBC</name>
<feature type="compositionally biased region" description="Low complexity" evidence="1">
    <location>
        <begin position="1353"/>
        <end position="1362"/>
    </location>
</feature>
<feature type="compositionally biased region" description="Low complexity" evidence="1">
    <location>
        <begin position="1160"/>
        <end position="1172"/>
    </location>
</feature>
<dbReference type="InterPro" id="IPR036322">
    <property type="entry name" value="WD40_repeat_dom_sf"/>
</dbReference>
<feature type="compositionally biased region" description="Basic residues" evidence="1">
    <location>
        <begin position="741"/>
        <end position="764"/>
    </location>
</feature>
<evidence type="ECO:0000313" key="3">
    <source>
        <dbReference type="Proteomes" id="UP000041254"/>
    </source>
</evidence>
<reference evidence="2 3" key="1">
    <citation type="submission" date="2014-11" db="EMBL/GenBank/DDBJ databases">
        <authorList>
            <person name="Zhu J."/>
            <person name="Qi W."/>
            <person name="Song R."/>
        </authorList>
    </citation>
    <scope>NUCLEOTIDE SEQUENCE [LARGE SCALE GENOMIC DNA]</scope>
</reference>
<feature type="compositionally biased region" description="Basic and acidic residues" evidence="1">
    <location>
        <begin position="1854"/>
        <end position="1863"/>
    </location>
</feature>
<feature type="compositionally biased region" description="Polar residues" evidence="1">
    <location>
        <begin position="1370"/>
        <end position="1379"/>
    </location>
</feature>
<dbReference type="InParanoid" id="A0A0G4GSF0"/>
<feature type="region of interest" description="Disordered" evidence="1">
    <location>
        <begin position="328"/>
        <end position="386"/>
    </location>
</feature>
<proteinExistence type="predicted"/>
<feature type="region of interest" description="Disordered" evidence="1">
    <location>
        <begin position="1745"/>
        <end position="1822"/>
    </location>
</feature>
<feature type="compositionally biased region" description="Basic and acidic residues" evidence="1">
    <location>
        <begin position="354"/>
        <end position="367"/>
    </location>
</feature>
<feature type="region of interest" description="Disordered" evidence="1">
    <location>
        <begin position="396"/>
        <end position="415"/>
    </location>
</feature>
<feature type="compositionally biased region" description="Low complexity" evidence="1">
    <location>
        <begin position="963"/>
        <end position="972"/>
    </location>
</feature>
<dbReference type="PANTHER" id="PTHR45532">
    <property type="entry name" value="WD REPEAT-CONTAINING PROTEIN 97"/>
    <property type="match status" value="1"/>
</dbReference>
<feature type="compositionally biased region" description="Low complexity" evidence="1">
    <location>
        <begin position="1499"/>
        <end position="1511"/>
    </location>
</feature>
<dbReference type="EMBL" id="CDMY01000781">
    <property type="protein sequence ID" value="CEM33386.1"/>
    <property type="molecule type" value="Genomic_DNA"/>
</dbReference>
<keyword evidence="3" id="KW-1185">Reference proteome</keyword>
<feature type="region of interest" description="Disordered" evidence="1">
    <location>
        <begin position="706"/>
        <end position="782"/>
    </location>
</feature>
<feature type="region of interest" description="Disordered" evidence="1">
    <location>
        <begin position="955"/>
        <end position="977"/>
    </location>
</feature>